<evidence type="ECO:0000313" key="2">
    <source>
        <dbReference type="Proteomes" id="UP000091857"/>
    </source>
</evidence>
<sequence length="400" mass="43380">MQKVQLLTIIFIFISSIVSNLAIGDATSTFNVVDFGAIGDGETDNSKAFLQAWKALCEAEEDEYGGMPMLQIPDGTFLLKPLQFQGPCVSNSIHIQLLGKILAPSTIKRKWWILFTEVNGLILDGSGSIDGQGSLWWNKGVRRRHKRPRALQFHRCDNLELSGLTHINSPKGHMGLNYCNGVSISNLTITAPQDSPNTDGIDISYSSQVNIFNSTIATGDDCIAINGGCSYININNVKCGPGHGISVGSLGDKGEMDLVEEVHVQNCTFIGTENGARIKTWPGGSGYARKISFEQIILQGTKNPIIIDQYYCNGHQCSLQELSERAAVKVSEIKYSGISGTSESQQGITLNCAELGCTNITMEEINITSSEPGEEIYAYCQNANGTSSFTFPQVPCLLGF</sequence>
<protein>
    <submittedName>
        <fullName evidence="1">Uncharacterized protein</fullName>
    </submittedName>
</protein>
<proteinExistence type="predicted"/>
<dbReference type="EMBL" id="CM004389">
    <property type="protein sequence ID" value="KAG8656874.1"/>
    <property type="molecule type" value="Genomic_DNA"/>
</dbReference>
<evidence type="ECO:0000313" key="1">
    <source>
        <dbReference type="EMBL" id="KAG8656874.1"/>
    </source>
</evidence>
<dbReference type="Proteomes" id="UP000091857">
    <property type="component" value="Chromosome 3"/>
</dbReference>
<name>A0ACB7HY44_MANES</name>
<organism evidence="1 2">
    <name type="scientific">Manihot esculenta</name>
    <name type="common">Cassava</name>
    <name type="synonym">Jatropha manihot</name>
    <dbReference type="NCBI Taxonomy" id="3983"/>
    <lineage>
        <taxon>Eukaryota</taxon>
        <taxon>Viridiplantae</taxon>
        <taxon>Streptophyta</taxon>
        <taxon>Embryophyta</taxon>
        <taxon>Tracheophyta</taxon>
        <taxon>Spermatophyta</taxon>
        <taxon>Magnoliopsida</taxon>
        <taxon>eudicotyledons</taxon>
        <taxon>Gunneridae</taxon>
        <taxon>Pentapetalae</taxon>
        <taxon>rosids</taxon>
        <taxon>fabids</taxon>
        <taxon>Malpighiales</taxon>
        <taxon>Euphorbiaceae</taxon>
        <taxon>Crotonoideae</taxon>
        <taxon>Manihoteae</taxon>
        <taxon>Manihot</taxon>
    </lineage>
</organism>
<keyword evidence="2" id="KW-1185">Reference proteome</keyword>
<accession>A0ACB7HY44</accession>
<reference evidence="2" key="1">
    <citation type="journal article" date="2016" name="Nat. Biotechnol.">
        <title>Sequencing wild and cultivated cassava and related species reveals extensive interspecific hybridization and genetic diversity.</title>
        <authorList>
            <person name="Bredeson J.V."/>
            <person name="Lyons J.B."/>
            <person name="Prochnik S.E."/>
            <person name="Wu G.A."/>
            <person name="Ha C.M."/>
            <person name="Edsinger-Gonzales E."/>
            <person name="Grimwood J."/>
            <person name="Schmutz J."/>
            <person name="Rabbi I.Y."/>
            <person name="Egesi C."/>
            <person name="Nauluvula P."/>
            <person name="Lebot V."/>
            <person name="Ndunguru J."/>
            <person name="Mkamilo G."/>
            <person name="Bart R.S."/>
            <person name="Setter T.L."/>
            <person name="Gleadow R.M."/>
            <person name="Kulakow P."/>
            <person name="Ferguson M.E."/>
            <person name="Rounsley S."/>
            <person name="Rokhsar D.S."/>
        </authorList>
    </citation>
    <scope>NUCLEOTIDE SEQUENCE [LARGE SCALE GENOMIC DNA]</scope>
    <source>
        <strain evidence="2">cv. AM560-2</strain>
    </source>
</reference>
<gene>
    <name evidence="1" type="ORF">MANES_03G015800v8</name>
</gene>
<comment type="caution">
    <text evidence="1">The sequence shown here is derived from an EMBL/GenBank/DDBJ whole genome shotgun (WGS) entry which is preliminary data.</text>
</comment>